<dbReference type="CDD" id="cd06193">
    <property type="entry name" value="siderophore_interacting"/>
    <property type="match status" value="1"/>
</dbReference>
<evidence type="ECO:0000313" key="2">
    <source>
        <dbReference type="EMBL" id="REH00977.1"/>
    </source>
</evidence>
<dbReference type="PANTHER" id="PTHR30157">
    <property type="entry name" value="FERRIC REDUCTASE, NADPH-DEPENDENT"/>
    <property type="match status" value="1"/>
</dbReference>
<proteinExistence type="predicted"/>
<dbReference type="InterPro" id="IPR039261">
    <property type="entry name" value="FNR_nucleotide-bd"/>
</dbReference>
<dbReference type="Gene3D" id="2.40.30.10">
    <property type="entry name" value="Translation factors"/>
    <property type="match status" value="1"/>
</dbReference>
<dbReference type="OrthoDB" id="9814826at2"/>
<dbReference type="PANTHER" id="PTHR30157:SF0">
    <property type="entry name" value="NADPH-DEPENDENT FERRIC-CHELATE REDUCTASE"/>
    <property type="match status" value="1"/>
</dbReference>
<gene>
    <name evidence="2" type="ORF">C8P67_102230</name>
</gene>
<reference evidence="2 3" key="1">
    <citation type="submission" date="2018-08" db="EMBL/GenBank/DDBJ databases">
        <title>Genomic Encyclopedia of Archaeal and Bacterial Type Strains, Phase II (KMG-II): from individual species to whole genera.</title>
        <authorList>
            <person name="Goeker M."/>
        </authorList>
    </citation>
    <scope>NUCLEOTIDE SEQUENCE [LARGE SCALE GENOMIC DNA]</scope>
    <source>
        <strain evidence="2 3">DSM 100880</strain>
    </source>
</reference>
<dbReference type="Pfam" id="PF00970">
    <property type="entry name" value="FAD_binding_6"/>
    <property type="match status" value="1"/>
</dbReference>
<protein>
    <submittedName>
        <fullName evidence="2">Siderophore-interacting protein</fullName>
    </submittedName>
</protein>
<sequence length="246" mass="28199">MPSVPKFIGDFMELAFIEKTFSSKICKATVVSTKMTSRSIKTIMFKSVFPQVNFKIGQAIIIRIDDTKYRNYTPSKWNSELGTFEVVFHIHNNGPGSKFIENLKPNDQLTVGLPRGFNIYNQKAKYHFFFGDETCLSVFKSLKDEINKDDNNYLGILELDETAMKVPNEIGVVVDIVAKSPNKAEFAIEALHKMETKCWDLWKDGYFYLMGNAKSIQNFRKALKEKGIQSRNIYTKPYWADGKIGI</sequence>
<evidence type="ECO:0000259" key="1">
    <source>
        <dbReference type="PROSITE" id="PS51384"/>
    </source>
</evidence>
<organism evidence="2 3">
    <name type="scientific">Flavobacterium aquicola</name>
    <dbReference type="NCBI Taxonomy" id="1682742"/>
    <lineage>
        <taxon>Bacteria</taxon>
        <taxon>Pseudomonadati</taxon>
        <taxon>Bacteroidota</taxon>
        <taxon>Flavobacteriia</taxon>
        <taxon>Flavobacteriales</taxon>
        <taxon>Flavobacteriaceae</taxon>
        <taxon>Flavobacterium</taxon>
    </lineage>
</organism>
<dbReference type="RefSeq" id="WP_115810519.1">
    <property type="nucleotide sequence ID" value="NZ_QUNI01000002.1"/>
</dbReference>
<dbReference type="PROSITE" id="PS51384">
    <property type="entry name" value="FAD_FR"/>
    <property type="match status" value="1"/>
</dbReference>
<dbReference type="InterPro" id="IPR017927">
    <property type="entry name" value="FAD-bd_FR_type"/>
</dbReference>
<feature type="domain" description="FAD-binding FR-type" evidence="1">
    <location>
        <begin position="23"/>
        <end position="121"/>
    </location>
</feature>
<evidence type="ECO:0000313" key="3">
    <source>
        <dbReference type="Proteomes" id="UP000257136"/>
    </source>
</evidence>
<dbReference type="InterPro" id="IPR017938">
    <property type="entry name" value="Riboflavin_synthase-like_b-brl"/>
</dbReference>
<dbReference type="InterPro" id="IPR007037">
    <property type="entry name" value="SIP_rossman_dom"/>
</dbReference>
<accession>A0A3E0EV40</accession>
<dbReference type="InterPro" id="IPR008333">
    <property type="entry name" value="Cbr1-like_FAD-bd_dom"/>
</dbReference>
<dbReference type="SUPFAM" id="SSF63380">
    <property type="entry name" value="Riboflavin synthase domain-like"/>
    <property type="match status" value="1"/>
</dbReference>
<dbReference type="GO" id="GO:0016491">
    <property type="term" value="F:oxidoreductase activity"/>
    <property type="evidence" value="ECO:0007669"/>
    <property type="project" value="InterPro"/>
</dbReference>
<keyword evidence="3" id="KW-1185">Reference proteome</keyword>
<dbReference type="Gene3D" id="3.40.50.80">
    <property type="entry name" value="Nucleotide-binding domain of ferredoxin-NADP reductase (FNR) module"/>
    <property type="match status" value="1"/>
</dbReference>
<dbReference type="AlphaFoldDB" id="A0A3E0EV40"/>
<dbReference type="InterPro" id="IPR039374">
    <property type="entry name" value="SIP_fam"/>
</dbReference>
<dbReference type="Proteomes" id="UP000257136">
    <property type="component" value="Unassembled WGS sequence"/>
</dbReference>
<comment type="caution">
    <text evidence="2">The sequence shown here is derived from an EMBL/GenBank/DDBJ whole genome shotgun (WGS) entry which is preliminary data.</text>
</comment>
<dbReference type="Pfam" id="PF04954">
    <property type="entry name" value="SIP"/>
    <property type="match status" value="1"/>
</dbReference>
<dbReference type="EMBL" id="QUNI01000002">
    <property type="protein sequence ID" value="REH00977.1"/>
    <property type="molecule type" value="Genomic_DNA"/>
</dbReference>
<name>A0A3E0EV40_9FLAO</name>